<dbReference type="NCBIfam" id="NF038066">
    <property type="entry name" value="MptB"/>
    <property type="match status" value="1"/>
</dbReference>
<dbReference type="Pfam" id="PF26314">
    <property type="entry name" value="MptA_B_family"/>
    <property type="match status" value="1"/>
</dbReference>
<reference evidence="10" key="1">
    <citation type="submission" date="2020-10" db="EMBL/GenBank/DDBJ databases">
        <title>Sequencing the genomes of 1000 actinobacteria strains.</title>
        <authorList>
            <person name="Klenk H.-P."/>
        </authorList>
    </citation>
    <scope>NUCLEOTIDE SEQUENCE</scope>
    <source>
        <strain evidence="10">DSM 46832</strain>
    </source>
</reference>
<dbReference type="GO" id="GO:0016757">
    <property type="term" value="F:glycosyltransferase activity"/>
    <property type="evidence" value="ECO:0007669"/>
    <property type="project" value="UniProtKB-KW"/>
</dbReference>
<evidence type="ECO:0000256" key="9">
    <source>
        <dbReference type="SAM" id="Phobius"/>
    </source>
</evidence>
<comment type="caution">
    <text evidence="10">The sequence shown here is derived from an EMBL/GenBank/DDBJ whole genome shotgun (WGS) entry which is preliminary data.</text>
</comment>
<keyword evidence="6 9" id="KW-0472">Membrane</keyword>
<dbReference type="EMBL" id="JADBEB010000001">
    <property type="protein sequence ID" value="MBE1492421.1"/>
    <property type="molecule type" value="Genomic_DNA"/>
</dbReference>
<dbReference type="InterPro" id="IPR049829">
    <property type="entry name" value="MptA/B-like"/>
</dbReference>
<evidence type="ECO:0000256" key="2">
    <source>
        <dbReference type="ARBA" id="ARBA00022676"/>
    </source>
</evidence>
<feature type="transmembrane region" description="Helical" evidence="9">
    <location>
        <begin position="51"/>
        <end position="71"/>
    </location>
</feature>
<feature type="transmembrane region" description="Helical" evidence="9">
    <location>
        <begin position="184"/>
        <end position="206"/>
    </location>
</feature>
<evidence type="ECO:0000256" key="5">
    <source>
        <dbReference type="ARBA" id="ARBA00022989"/>
    </source>
</evidence>
<keyword evidence="11" id="KW-1185">Reference proteome</keyword>
<evidence type="ECO:0008006" key="12">
    <source>
        <dbReference type="Google" id="ProtNLM"/>
    </source>
</evidence>
<evidence type="ECO:0000256" key="3">
    <source>
        <dbReference type="ARBA" id="ARBA00022679"/>
    </source>
</evidence>
<comment type="subcellular location">
    <subcellularLocation>
        <location evidence="1">Membrane</location>
        <topology evidence="1">Multi-pass membrane protein</topology>
    </subcellularLocation>
</comment>
<gene>
    <name evidence="10" type="ORF">H4W31_008059</name>
</gene>
<dbReference type="AlphaFoldDB" id="A0A927RC93"/>
<feature type="transmembrane region" description="Helical" evidence="9">
    <location>
        <begin position="508"/>
        <end position="526"/>
    </location>
</feature>
<evidence type="ECO:0000313" key="11">
    <source>
        <dbReference type="Proteomes" id="UP000649753"/>
    </source>
</evidence>
<comment type="similarity">
    <text evidence="7">Belongs to the MptA/B family.</text>
</comment>
<keyword evidence="3" id="KW-0808">Transferase</keyword>
<accession>A0A927RC93</accession>
<name>A0A927RC93_9ACTN</name>
<sequence length="553" mass="56551">MPAPDRLTRIRLAGLAASTVMAAGAYGAGALPSGDADAVLWPDTAPPGSAGYWLGLAGWLVGLAALAGAWWRLGVRIGEGTVAGTGAVPLGRVLRTGLLWAVPLLLAPPTGSRDVYAYACQGALWLDGVNPYTVGVLPGGCVWSAAVPTLWQDTSAPYGPLAIALSGGVVALARLATDSTDSQLLVAVALLRAVALVGVALVAGCLPRLARAGGVDPVRATWLGLLSPLIMIHAVSGAHNDALMLGLILVALTLAAAPSRGGVVPVAVAGAVLGLAIATKVTAIVALPFAVLLGAAGSRRRQVRRPGQREVRRPGQRQVRRPGRPEVRRPGLPRLVLLTGGALGGGALTFGVLTLATGLDLGWIGALSDTGRLVQWTSLPTGLGMAAGYVLRLAGRPEAVDLAVTVARLLGLAVLAATVVVLLVRGWWTMPVPDRLARRRLVLAAGLAFAALAVLSPIFYPWYALAAVTVLAAGLPGGPWTYRVAGILVLVSFLVLPDGLGLAVSTKLPGALFDVVLVGVLTVLAYRRWRTAGGVPATDGGGERRPADRSEPR</sequence>
<feature type="transmembrane region" description="Helical" evidence="9">
    <location>
        <begin position="480"/>
        <end position="496"/>
    </location>
</feature>
<evidence type="ECO:0000256" key="1">
    <source>
        <dbReference type="ARBA" id="ARBA00004141"/>
    </source>
</evidence>
<feature type="transmembrane region" description="Helical" evidence="9">
    <location>
        <begin position="242"/>
        <end position="260"/>
    </location>
</feature>
<evidence type="ECO:0000256" key="6">
    <source>
        <dbReference type="ARBA" id="ARBA00023136"/>
    </source>
</evidence>
<feature type="transmembrane region" description="Helical" evidence="9">
    <location>
        <begin position="406"/>
        <end position="428"/>
    </location>
</feature>
<keyword evidence="4 9" id="KW-0812">Transmembrane</keyword>
<feature type="transmembrane region" description="Helical" evidence="9">
    <location>
        <begin position="218"/>
        <end position="235"/>
    </location>
</feature>
<organism evidence="10 11">
    <name type="scientific">Plantactinospora soyae</name>
    <dbReference type="NCBI Taxonomy" id="1544732"/>
    <lineage>
        <taxon>Bacteria</taxon>
        <taxon>Bacillati</taxon>
        <taxon>Actinomycetota</taxon>
        <taxon>Actinomycetes</taxon>
        <taxon>Micromonosporales</taxon>
        <taxon>Micromonosporaceae</taxon>
        <taxon>Plantactinospora</taxon>
    </lineage>
</organism>
<keyword evidence="2" id="KW-0328">Glycosyltransferase</keyword>
<dbReference type="Proteomes" id="UP000649753">
    <property type="component" value="Unassembled WGS sequence"/>
</dbReference>
<protein>
    <recommendedName>
        <fullName evidence="12">DUF2029 domain-containing protein</fullName>
    </recommendedName>
</protein>
<evidence type="ECO:0000256" key="8">
    <source>
        <dbReference type="SAM" id="MobiDB-lite"/>
    </source>
</evidence>
<dbReference type="RefSeq" id="WP_192771331.1">
    <property type="nucleotide sequence ID" value="NZ_JADBEB010000001.1"/>
</dbReference>
<evidence type="ECO:0000313" key="10">
    <source>
        <dbReference type="EMBL" id="MBE1492421.1"/>
    </source>
</evidence>
<evidence type="ECO:0000256" key="7">
    <source>
        <dbReference type="ARBA" id="ARBA00043987"/>
    </source>
</evidence>
<proteinExistence type="inferred from homology"/>
<feature type="transmembrane region" description="Helical" evidence="9">
    <location>
        <begin position="440"/>
        <end position="460"/>
    </location>
</feature>
<feature type="transmembrane region" description="Helical" evidence="9">
    <location>
        <begin position="266"/>
        <end position="295"/>
    </location>
</feature>
<feature type="transmembrane region" description="Helical" evidence="9">
    <location>
        <begin position="335"/>
        <end position="359"/>
    </location>
</feature>
<evidence type="ECO:0000256" key="4">
    <source>
        <dbReference type="ARBA" id="ARBA00022692"/>
    </source>
</evidence>
<dbReference type="GO" id="GO:0016020">
    <property type="term" value="C:membrane"/>
    <property type="evidence" value="ECO:0007669"/>
    <property type="project" value="UniProtKB-SubCell"/>
</dbReference>
<feature type="region of interest" description="Disordered" evidence="8">
    <location>
        <begin position="303"/>
        <end position="328"/>
    </location>
</feature>
<keyword evidence="5 9" id="KW-1133">Transmembrane helix</keyword>